<protein>
    <submittedName>
        <fullName evidence="2">Coiled-coil domain containing 125</fullName>
    </submittedName>
</protein>
<keyword evidence="1" id="KW-1185">Reference proteome</keyword>
<dbReference type="Proteomes" id="UP000095282">
    <property type="component" value="Unplaced"/>
</dbReference>
<evidence type="ECO:0000313" key="1">
    <source>
        <dbReference type="Proteomes" id="UP000095282"/>
    </source>
</evidence>
<organism evidence="1 2">
    <name type="scientific">Caenorhabditis tropicalis</name>
    <dbReference type="NCBI Taxonomy" id="1561998"/>
    <lineage>
        <taxon>Eukaryota</taxon>
        <taxon>Metazoa</taxon>
        <taxon>Ecdysozoa</taxon>
        <taxon>Nematoda</taxon>
        <taxon>Chromadorea</taxon>
        <taxon>Rhabditida</taxon>
        <taxon>Rhabditina</taxon>
        <taxon>Rhabditomorpha</taxon>
        <taxon>Rhabditoidea</taxon>
        <taxon>Rhabditidae</taxon>
        <taxon>Peloderinae</taxon>
        <taxon>Caenorhabditis</taxon>
    </lineage>
</organism>
<dbReference type="WBParaSite" id="Csp11.Scaffold629.g16374.t1">
    <property type="protein sequence ID" value="Csp11.Scaffold629.g16374.t1"/>
    <property type="gene ID" value="Csp11.Scaffold629.g16374"/>
</dbReference>
<accession>A0A1I7UA07</accession>
<name>A0A1I7UA07_9PELO</name>
<reference evidence="2" key="1">
    <citation type="submission" date="2016-11" db="UniProtKB">
        <authorList>
            <consortium name="WormBaseParasite"/>
        </authorList>
    </citation>
    <scope>IDENTIFICATION</scope>
</reference>
<proteinExistence type="predicted"/>
<sequence>METLDFEKLKEDLEKESSLATEQFMLSLHSIDESISENKSAIIKQPNAVNRIKNPAKKRIEEQRLQSLKAEQHSSWKENLKACHCLQIVAPQKNSIRSAL</sequence>
<dbReference type="AlphaFoldDB" id="A0A1I7UA07"/>
<evidence type="ECO:0000313" key="2">
    <source>
        <dbReference type="WBParaSite" id="Csp11.Scaffold629.g16374.t1"/>
    </source>
</evidence>